<dbReference type="PANTHER" id="PTHR31094">
    <property type="entry name" value="RIKEN CDNA 2310061I04 GENE"/>
    <property type="match status" value="1"/>
</dbReference>
<feature type="chain" id="PRO_5040372121" evidence="1">
    <location>
        <begin position="18"/>
        <end position="282"/>
    </location>
</feature>
<name>A0A9N6ZFG2_9CRUS</name>
<dbReference type="AlphaFoldDB" id="A0A9N6ZFG2"/>
<protein>
    <submittedName>
        <fullName evidence="2">EOG090X09QP</fullName>
    </submittedName>
</protein>
<proteinExistence type="predicted"/>
<feature type="signal peptide" evidence="1">
    <location>
        <begin position="1"/>
        <end position="17"/>
    </location>
</feature>
<dbReference type="InterPro" id="IPR018790">
    <property type="entry name" value="DUF2358"/>
</dbReference>
<keyword evidence="1" id="KW-0732">Signal</keyword>
<evidence type="ECO:0000313" key="2">
    <source>
        <dbReference type="EMBL" id="CAG4642652.1"/>
    </source>
</evidence>
<dbReference type="Pfam" id="PF10184">
    <property type="entry name" value="DUF2358"/>
    <property type="match status" value="1"/>
</dbReference>
<dbReference type="EMBL" id="OC985997">
    <property type="protein sequence ID" value="CAG4642652.1"/>
    <property type="molecule type" value="Genomic_DNA"/>
</dbReference>
<accession>A0A9N6ZFG2</accession>
<dbReference type="PANTHER" id="PTHR31094:SF2">
    <property type="entry name" value="RIKEN CDNA 2310061I04 GENE"/>
    <property type="match status" value="1"/>
</dbReference>
<reference evidence="2" key="1">
    <citation type="submission" date="2021-04" db="EMBL/GenBank/DDBJ databases">
        <authorList>
            <person name="Cornetti L."/>
        </authorList>
    </citation>
    <scope>NUCLEOTIDE SEQUENCE</scope>
</reference>
<evidence type="ECO:0000256" key="1">
    <source>
        <dbReference type="SAM" id="SignalP"/>
    </source>
</evidence>
<sequence length="282" mass="32630">MVLLFQLLLFIMEFVYTLINLSYEKNSAQRTSLPLNDVPEVRSTLAVVNQNSFAAYFSSQLSQDEKNLLSFKGNTDNLNSPETGNFGLPTPSQLQHVYDVLSATLPRLFIKPLDYTIYSPDIVFENRIREMSTVGIYKYVQQVALLRCVGHIKYAYIHFEILKITQHPEDGTIKVRWRISGISGMKILLTFWRYKLWQWKEMMRKQEAWYDGFSTFHVSSEGHVVLHVADKMMPDEESVKVDQTPLAAKLALLMGLLPRNNWSDMTELVDNLLIKLEDDKKP</sequence>
<organism evidence="2">
    <name type="scientific">Evadne anonyx</name>
    <dbReference type="NCBI Taxonomy" id="141404"/>
    <lineage>
        <taxon>Eukaryota</taxon>
        <taxon>Metazoa</taxon>
        <taxon>Ecdysozoa</taxon>
        <taxon>Arthropoda</taxon>
        <taxon>Crustacea</taxon>
        <taxon>Branchiopoda</taxon>
        <taxon>Diplostraca</taxon>
        <taxon>Cladocera</taxon>
        <taxon>Onychopoda</taxon>
        <taxon>Podonidae</taxon>
        <taxon>Evadne</taxon>
    </lineage>
</organism>
<gene>
    <name evidence="2" type="primary">EOG090X09QP</name>
</gene>